<keyword evidence="4 6" id="KW-1133">Transmembrane helix</keyword>
<dbReference type="InterPro" id="IPR025405">
    <property type="entry name" value="DUF4131"/>
</dbReference>
<feature type="transmembrane region" description="Helical" evidence="6">
    <location>
        <begin position="332"/>
        <end position="358"/>
    </location>
</feature>
<dbReference type="GO" id="GO:0005886">
    <property type="term" value="C:plasma membrane"/>
    <property type="evidence" value="ECO:0007669"/>
    <property type="project" value="UniProtKB-SubCell"/>
</dbReference>
<protein>
    <submittedName>
        <fullName evidence="9">Competence protein</fullName>
    </submittedName>
</protein>
<dbReference type="Proteomes" id="UP000037716">
    <property type="component" value="Unassembled WGS sequence"/>
</dbReference>
<organism evidence="9 10">
    <name type="scientific">Polaribacter dokdonensis DSW-5</name>
    <dbReference type="NCBI Taxonomy" id="1300348"/>
    <lineage>
        <taxon>Bacteria</taxon>
        <taxon>Pseudomonadati</taxon>
        <taxon>Bacteroidota</taxon>
        <taxon>Flavobacteriia</taxon>
        <taxon>Flavobacteriales</taxon>
        <taxon>Flavobacteriaceae</taxon>
    </lineage>
</organism>
<evidence type="ECO:0000256" key="5">
    <source>
        <dbReference type="ARBA" id="ARBA00023136"/>
    </source>
</evidence>
<keyword evidence="2" id="KW-1003">Cell membrane</keyword>
<dbReference type="InterPro" id="IPR052159">
    <property type="entry name" value="Competence_DNA_uptake"/>
</dbReference>
<keyword evidence="5 6" id="KW-0472">Membrane</keyword>
<evidence type="ECO:0000259" key="7">
    <source>
        <dbReference type="Pfam" id="PF03772"/>
    </source>
</evidence>
<feature type="transmembrane region" description="Helical" evidence="6">
    <location>
        <begin position="170"/>
        <end position="192"/>
    </location>
</feature>
<evidence type="ECO:0000313" key="9">
    <source>
        <dbReference type="EMBL" id="KOY52121.1"/>
    </source>
</evidence>
<feature type="transmembrane region" description="Helical" evidence="6">
    <location>
        <begin position="398"/>
        <end position="418"/>
    </location>
</feature>
<comment type="subcellular location">
    <subcellularLocation>
        <location evidence="1">Cell membrane</location>
        <topology evidence="1">Multi-pass membrane protein</topology>
    </subcellularLocation>
</comment>
<comment type="caution">
    <text evidence="9">The sequence shown here is derived from an EMBL/GenBank/DDBJ whole genome shotgun (WGS) entry which is preliminary data.</text>
</comment>
<gene>
    <name evidence="9" type="ORF">I602_1681</name>
</gene>
<evidence type="ECO:0000256" key="1">
    <source>
        <dbReference type="ARBA" id="ARBA00004651"/>
    </source>
</evidence>
<evidence type="ECO:0000313" key="10">
    <source>
        <dbReference type="Proteomes" id="UP000037716"/>
    </source>
</evidence>
<reference evidence="9 10" key="1">
    <citation type="submission" date="2015-07" db="EMBL/GenBank/DDBJ databases">
        <title>Genome of Polaribacter dokdonenesis DSW-5, isolated from seawater off Dokdo in Korea.</title>
        <authorList>
            <person name="Yoon K."/>
            <person name="Song J.Y."/>
            <person name="Kim J.F."/>
        </authorList>
    </citation>
    <scope>NUCLEOTIDE SEQUENCE [LARGE SCALE GENOMIC DNA]</scope>
    <source>
        <strain evidence="9 10">DSW-5</strain>
    </source>
</reference>
<evidence type="ECO:0000256" key="4">
    <source>
        <dbReference type="ARBA" id="ARBA00022989"/>
    </source>
</evidence>
<dbReference type="EMBL" id="LGBR01000001">
    <property type="protein sequence ID" value="KOY52121.1"/>
    <property type="molecule type" value="Genomic_DNA"/>
</dbReference>
<feature type="domain" description="DUF4131" evidence="8">
    <location>
        <begin position="16"/>
        <end position="107"/>
    </location>
</feature>
<feature type="transmembrane region" description="Helical" evidence="6">
    <location>
        <begin position="250"/>
        <end position="269"/>
    </location>
</feature>
<dbReference type="Pfam" id="PF03772">
    <property type="entry name" value="Competence"/>
    <property type="match status" value="1"/>
</dbReference>
<sequence>MNYDNHYSNHIEAHQLTFLKISKVLKPNRYYKKFEAEVIQVDSTKTRGKILLNISNSDYTKILNVDAVLVSKLEIQSISKSLNPYQFNYKTYLEKQRIQEQIYLKEQDYLIHQSSQNTLIGYSDRFRNKVEKALKKYNFKANDLAVINALLLGKRVNISKDLLEDYANAGAIHILAVSGLHVGIILLILSFLLKPLEQIRNGKIIKTVLIVIFLWVFAFIAGLSASVIRAVTMFTFLAIGLFFNRKNIVLFSLISSLFFLLVFKPLFLFDVGFQMSYLAVFGIVILQPKIYKLWKPRYMIIDKFWQLTTVSLAAQVGVLPLSLYYFHQFPGLFILSNLIIVPVLGFILIGGILIITLALSNSLPQVLAKFYGKIISLMNNFVSWIAKQEDFLFTEISLSLSMMFIIYLVIIFWIYFFLNRKPRRLIYLLISIIVLQGFVLYEEHQKRNKDEFIVFHKSRNTIIGERRGASLSIHHDLDSTFINQLNAITAYQVNQNVKVNTVENIPYIFTFRNQNVLVVDSLGVYRIGDFKNQIILLKQSPKINLERLIKELSPKQIIADGSNYKSYVKRWKATSEKLNIPFYDTSINGAFILKN</sequence>
<dbReference type="AlphaFoldDB" id="A0A0M9CGF0"/>
<feature type="domain" description="ComEC/Rec2-related protein" evidence="7">
    <location>
        <begin position="150"/>
        <end position="415"/>
    </location>
</feature>
<dbReference type="STRING" id="1300348.I602_1681"/>
<dbReference type="InterPro" id="IPR004477">
    <property type="entry name" value="ComEC_N"/>
</dbReference>
<dbReference type="NCBIfam" id="TIGR00360">
    <property type="entry name" value="ComEC_N-term"/>
    <property type="match status" value="1"/>
</dbReference>
<dbReference type="PATRIC" id="fig|1300348.6.peg.1680"/>
<evidence type="ECO:0000256" key="3">
    <source>
        <dbReference type="ARBA" id="ARBA00022692"/>
    </source>
</evidence>
<dbReference type="PANTHER" id="PTHR30619:SF1">
    <property type="entry name" value="RECOMBINATION PROTEIN 2"/>
    <property type="match status" value="1"/>
</dbReference>
<feature type="transmembrane region" description="Helical" evidence="6">
    <location>
        <begin position="204"/>
        <end position="221"/>
    </location>
</feature>
<dbReference type="PANTHER" id="PTHR30619">
    <property type="entry name" value="DNA INTERNALIZATION/COMPETENCE PROTEIN COMEC/REC2"/>
    <property type="match status" value="1"/>
</dbReference>
<feature type="transmembrane region" description="Helical" evidence="6">
    <location>
        <begin position="425"/>
        <end position="441"/>
    </location>
</feature>
<evidence type="ECO:0000256" key="2">
    <source>
        <dbReference type="ARBA" id="ARBA00022475"/>
    </source>
</evidence>
<evidence type="ECO:0000259" key="8">
    <source>
        <dbReference type="Pfam" id="PF13567"/>
    </source>
</evidence>
<keyword evidence="3 6" id="KW-0812">Transmembrane</keyword>
<dbReference type="Pfam" id="PF13567">
    <property type="entry name" value="DUF4131"/>
    <property type="match status" value="1"/>
</dbReference>
<name>A0A0M9CGF0_9FLAO</name>
<feature type="transmembrane region" description="Helical" evidence="6">
    <location>
        <begin position="304"/>
        <end position="326"/>
    </location>
</feature>
<evidence type="ECO:0000256" key="6">
    <source>
        <dbReference type="SAM" id="Phobius"/>
    </source>
</evidence>
<proteinExistence type="predicted"/>
<accession>A0A0M9CGF0</accession>